<evidence type="ECO:0000256" key="4">
    <source>
        <dbReference type="ARBA" id="ARBA00023125"/>
    </source>
</evidence>
<dbReference type="GO" id="GO:0005634">
    <property type="term" value="C:nucleus"/>
    <property type="evidence" value="ECO:0007669"/>
    <property type="project" value="UniProtKB-SubCell"/>
</dbReference>
<reference evidence="9 10" key="2">
    <citation type="journal article" date="2017" name="Nature">
        <title>The Apostasia genome and the evolution of orchids.</title>
        <authorList>
            <person name="Zhang G.Q."/>
            <person name="Liu K.W."/>
            <person name="Li Z."/>
            <person name="Lohaus R."/>
            <person name="Hsiao Y.Y."/>
            <person name="Niu S.C."/>
            <person name="Wang J.Y."/>
            <person name="Lin Y.C."/>
            <person name="Xu Q."/>
            <person name="Chen L.J."/>
            <person name="Yoshida K."/>
            <person name="Fujiwara S."/>
            <person name="Wang Z.W."/>
            <person name="Zhang Y.Q."/>
            <person name="Mitsuda N."/>
            <person name="Wang M."/>
            <person name="Liu G.H."/>
            <person name="Pecoraro L."/>
            <person name="Huang H.X."/>
            <person name="Xiao X.J."/>
            <person name="Lin M."/>
            <person name="Wu X.Y."/>
            <person name="Wu W.L."/>
            <person name="Chen Y.Y."/>
            <person name="Chang S.B."/>
            <person name="Sakamoto S."/>
            <person name="Ohme-Takagi M."/>
            <person name="Yagi M."/>
            <person name="Zeng S.J."/>
            <person name="Shen C.Y."/>
            <person name="Yeh C.M."/>
            <person name="Luo Y.B."/>
            <person name="Tsai W.C."/>
            <person name="Van de Peer Y."/>
            <person name="Liu Z.J."/>
        </authorList>
    </citation>
    <scope>NUCLEOTIDE SEQUENCE [LARGE SCALE GENOMIC DNA]</scope>
    <source>
        <tissue evidence="9">The whole plant</tissue>
    </source>
</reference>
<dbReference type="PROSITE" id="PS51294">
    <property type="entry name" value="HTH_MYB"/>
    <property type="match status" value="2"/>
</dbReference>
<dbReference type="PANTHER" id="PTHR47994:SF5">
    <property type="entry name" value="F14D16.11-RELATED"/>
    <property type="match status" value="1"/>
</dbReference>
<evidence type="ECO:0000259" key="7">
    <source>
        <dbReference type="PROSITE" id="PS50090"/>
    </source>
</evidence>
<dbReference type="Proteomes" id="UP000233837">
    <property type="component" value="Unassembled WGS sequence"/>
</dbReference>
<gene>
    <name evidence="9" type="primary">MYB39</name>
    <name evidence="9" type="ORF">MA16_Dca011059</name>
</gene>
<dbReference type="FunFam" id="1.10.10.60:FF:000349">
    <property type="entry name" value="Transcription factor MYB39"/>
    <property type="match status" value="1"/>
</dbReference>
<dbReference type="Pfam" id="PF00249">
    <property type="entry name" value="Myb_DNA-binding"/>
    <property type="match status" value="2"/>
</dbReference>
<comment type="subcellular location">
    <subcellularLocation>
        <location evidence="1">Nucleus</location>
    </subcellularLocation>
</comment>
<sequence length="334" mass="37280">MGRYPCCDEVGVKKGPWTPEEDQKLVEYIKKNGHGSWRHLPKSAGLNRCGKSCRLRWTNYLRPDIKRGKFEEEEERLIIHLHSVLGNKWSSIATRLPGRTDNEIKNYWNTHLKKKLLLMGIDPITHRPITNLDLIANLPNLLSHTNIKNLSISCDQSLHQLHTDAAQFARIQIIQSLLHVLSSPHPTYPADILLQLMNNKLEGISQLVSAQAGLIPNDIEGLKQSSNVFDDQEIASKIMDDISKQRDQLFSANADGAVVAAANYSFPSLVSSSPENASSVDHQKQIEQIISSNSSSAAACSSSSTPFDAWDGLHFSDQDAAELGWKDILEQISW</sequence>
<dbReference type="PROSITE" id="PS50090">
    <property type="entry name" value="MYB_LIKE"/>
    <property type="match status" value="2"/>
</dbReference>
<evidence type="ECO:0000313" key="10">
    <source>
        <dbReference type="Proteomes" id="UP000233837"/>
    </source>
</evidence>
<feature type="domain" description="Myb-like" evidence="7">
    <location>
        <begin position="9"/>
        <end position="61"/>
    </location>
</feature>
<proteinExistence type="predicted"/>
<evidence type="ECO:0000256" key="1">
    <source>
        <dbReference type="ARBA" id="ARBA00004123"/>
    </source>
</evidence>
<dbReference type="FunFam" id="1.10.10.60:FF:000001">
    <property type="entry name" value="MYB-related transcription factor"/>
    <property type="match status" value="1"/>
</dbReference>
<keyword evidence="2" id="KW-0677">Repeat</keyword>
<keyword evidence="10" id="KW-1185">Reference proteome</keyword>
<name>A0A2I0W3H4_9ASPA</name>
<dbReference type="SMART" id="SM00717">
    <property type="entry name" value="SANT"/>
    <property type="match status" value="2"/>
</dbReference>
<organism evidence="9 10">
    <name type="scientific">Dendrobium catenatum</name>
    <dbReference type="NCBI Taxonomy" id="906689"/>
    <lineage>
        <taxon>Eukaryota</taxon>
        <taxon>Viridiplantae</taxon>
        <taxon>Streptophyta</taxon>
        <taxon>Embryophyta</taxon>
        <taxon>Tracheophyta</taxon>
        <taxon>Spermatophyta</taxon>
        <taxon>Magnoliopsida</taxon>
        <taxon>Liliopsida</taxon>
        <taxon>Asparagales</taxon>
        <taxon>Orchidaceae</taxon>
        <taxon>Epidendroideae</taxon>
        <taxon>Malaxideae</taxon>
        <taxon>Dendrobiinae</taxon>
        <taxon>Dendrobium</taxon>
    </lineage>
</organism>
<evidence type="ECO:0000256" key="5">
    <source>
        <dbReference type="ARBA" id="ARBA00023163"/>
    </source>
</evidence>
<dbReference type="EMBL" id="KZ502943">
    <property type="protein sequence ID" value="PKU70213.1"/>
    <property type="molecule type" value="Genomic_DNA"/>
</dbReference>
<dbReference type="AlphaFoldDB" id="A0A2I0W3H4"/>
<dbReference type="InterPro" id="IPR015495">
    <property type="entry name" value="Myb_TF_plants"/>
</dbReference>
<dbReference type="InterPro" id="IPR001005">
    <property type="entry name" value="SANT/Myb"/>
</dbReference>
<dbReference type="InterPro" id="IPR009057">
    <property type="entry name" value="Homeodomain-like_sf"/>
</dbReference>
<feature type="domain" description="Myb-like" evidence="7">
    <location>
        <begin position="62"/>
        <end position="112"/>
    </location>
</feature>
<reference evidence="9 10" key="1">
    <citation type="journal article" date="2016" name="Sci. Rep.">
        <title>The Dendrobium catenatum Lindl. genome sequence provides insights into polysaccharide synthase, floral development and adaptive evolution.</title>
        <authorList>
            <person name="Zhang G.Q."/>
            <person name="Xu Q."/>
            <person name="Bian C."/>
            <person name="Tsai W.C."/>
            <person name="Yeh C.M."/>
            <person name="Liu K.W."/>
            <person name="Yoshida K."/>
            <person name="Zhang L.S."/>
            <person name="Chang S.B."/>
            <person name="Chen F."/>
            <person name="Shi Y."/>
            <person name="Su Y.Y."/>
            <person name="Zhang Y.Q."/>
            <person name="Chen L.J."/>
            <person name="Yin Y."/>
            <person name="Lin M."/>
            <person name="Huang H."/>
            <person name="Deng H."/>
            <person name="Wang Z.W."/>
            <person name="Zhu S.L."/>
            <person name="Zhao X."/>
            <person name="Deng C."/>
            <person name="Niu S.C."/>
            <person name="Huang J."/>
            <person name="Wang M."/>
            <person name="Liu G.H."/>
            <person name="Yang H.J."/>
            <person name="Xiao X.J."/>
            <person name="Hsiao Y.Y."/>
            <person name="Wu W.L."/>
            <person name="Chen Y.Y."/>
            <person name="Mitsuda N."/>
            <person name="Ohme-Takagi M."/>
            <person name="Luo Y.B."/>
            <person name="Van de Peer Y."/>
            <person name="Liu Z.J."/>
        </authorList>
    </citation>
    <scope>NUCLEOTIDE SEQUENCE [LARGE SCALE GENOMIC DNA]</scope>
    <source>
        <tissue evidence="9">The whole plant</tissue>
    </source>
</reference>
<evidence type="ECO:0000256" key="3">
    <source>
        <dbReference type="ARBA" id="ARBA00023015"/>
    </source>
</evidence>
<evidence type="ECO:0000256" key="6">
    <source>
        <dbReference type="ARBA" id="ARBA00023242"/>
    </source>
</evidence>
<dbReference type="InterPro" id="IPR017930">
    <property type="entry name" value="Myb_dom"/>
</dbReference>
<dbReference type="SUPFAM" id="SSF46689">
    <property type="entry name" value="Homeodomain-like"/>
    <property type="match status" value="1"/>
</dbReference>
<feature type="domain" description="HTH myb-type" evidence="8">
    <location>
        <begin position="9"/>
        <end position="61"/>
    </location>
</feature>
<dbReference type="STRING" id="906689.A0A2I0W3H4"/>
<dbReference type="GO" id="GO:0003677">
    <property type="term" value="F:DNA binding"/>
    <property type="evidence" value="ECO:0007669"/>
    <property type="project" value="UniProtKB-KW"/>
</dbReference>
<accession>A0A2I0W3H4</accession>
<keyword evidence="4" id="KW-0238">DNA-binding</keyword>
<keyword evidence="3" id="KW-0805">Transcription regulation</keyword>
<evidence type="ECO:0000256" key="2">
    <source>
        <dbReference type="ARBA" id="ARBA00022737"/>
    </source>
</evidence>
<keyword evidence="5" id="KW-0804">Transcription</keyword>
<protein>
    <submittedName>
        <fullName evidence="9">Transcription factor MYB39</fullName>
    </submittedName>
</protein>
<dbReference type="CDD" id="cd00167">
    <property type="entry name" value="SANT"/>
    <property type="match status" value="2"/>
</dbReference>
<dbReference type="Gene3D" id="1.10.10.60">
    <property type="entry name" value="Homeodomain-like"/>
    <property type="match status" value="2"/>
</dbReference>
<evidence type="ECO:0000313" key="9">
    <source>
        <dbReference type="EMBL" id="PKU70213.1"/>
    </source>
</evidence>
<feature type="domain" description="HTH myb-type" evidence="8">
    <location>
        <begin position="62"/>
        <end position="116"/>
    </location>
</feature>
<evidence type="ECO:0000259" key="8">
    <source>
        <dbReference type="PROSITE" id="PS51294"/>
    </source>
</evidence>
<keyword evidence="6" id="KW-0539">Nucleus</keyword>
<dbReference type="PANTHER" id="PTHR47994">
    <property type="entry name" value="F14D16.11-RELATED"/>
    <property type="match status" value="1"/>
</dbReference>